<feature type="domain" description="Inner membrane protein YgaP-like transmembrane" evidence="2">
    <location>
        <begin position="1"/>
        <end position="59"/>
    </location>
</feature>
<feature type="transmembrane region" description="Helical" evidence="1">
    <location>
        <begin position="12"/>
        <end position="27"/>
    </location>
</feature>
<proteinExistence type="predicted"/>
<keyword evidence="1" id="KW-0472">Membrane</keyword>
<dbReference type="Proteomes" id="UP000178449">
    <property type="component" value="Unassembled WGS sequence"/>
</dbReference>
<feature type="transmembrane region" description="Helical" evidence="1">
    <location>
        <begin position="33"/>
        <end position="51"/>
    </location>
</feature>
<evidence type="ECO:0000256" key="1">
    <source>
        <dbReference type="SAM" id="Phobius"/>
    </source>
</evidence>
<evidence type="ECO:0000313" key="4">
    <source>
        <dbReference type="Proteomes" id="UP000178449"/>
    </source>
</evidence>
<dbReference type="InterPro" id="IPR021309">
    <property type="entry name" value="YgaP-like_TM"/>
</dbReference>
<evidence type="ECO:0000313" key="3">
    <source>
        <dbReference type="EMBL" id="OGG94302.1"/>
    </source>
</evidence>
<accession>A0A1F6G871</accession>
<keyword evidence="1" id="KW-1133">Transmembrane helix</keyword>
<evidence type="ECO:0000259" key="2">
    <source>
        <dbReference type="Pfam" id="PF11127"/>
    </source>
</evidence>
<dbReference type="AlphaFoldDB" id="A0A1F6G871"/>
<keyword evidence="1" id="KW-0812">Transmembrane</keyword>
<protein>
    <recommendedName>
        <fullName evidence="2">Inner membrane protein YgaP-like transmembrane domain-containing protein</fullName>
    </recommendedName>
</protein>
<reference evidence="3 4" key="1">
    <citation type="journal article" date="2016" name="Nat. Commun.">
        <title>Thousands of microbial genomes shed light on interconnected biogeochemical processes in an aquifer system.</title>
        <authorList>
            <person name="Anantharaman K."/>
            <person name="Brown C.T."/>
            <person name="Hug L.A."/>
            <person name="Sharon I."/>
            <person name="Castelle C.J."/>
            <person name="Probst A.J."/>
            <person name="Thomas B.C."/>
            <person name="Singh A."/>
            <person name="Wilkins M.J."/>
            <person name="Karaoz U."/>
            <person name="Brodie E.L."/>
            <person name="Williams K.H."/>
            <person name="Hubbard S.S."/>
            <person name="Banfield J.F."/>
        </authorList>
    </citation>
    <scope>NUCLEOTIDE SEQUENCE [LARGE SCALE GENOMIC DNA]</scope>
</reference>
<dbReference type="STRING" id="1817772.A2527_14685"/>
<comment type="caution">
    <text evidence="3">The sequence shown here is derived from an EMBL/GenBank/DDBJ whole genome shotgun (WGS) entry which is preliminary data.</text>
</comment>
<organism evidence="3 4">
    <name type="scientific">Candidatus Lambdaproteobacteria bacterium RIFOXYD2_FULL_50_16</name>
    <dbReference type="NCBI Taxonomy" id="1817772"/>
    <lineage>
        <taxon>Bacteria</taxon>
        <taxon>Pseudomonadati</taxon>
        <taxon>Pseudomonadota</taxon>
        <taxon>Candidatus Lambdaproteobacteria</taxon>
    </lineage>
</organism>
<dbReference type="Pfam" id="PF11127">
    <property type="entry name" value="YgaP-like_TM"/>
    <property type="match status" value="1"/>
</dbReference>
<gene>
    <name evidence="3" type="ORF">A2527_14685</name>
</gene>
<dbReference type="EMBL" id="MFNE01000040">
    <property type="protein sequence ID" value="OGG94302.1"/>
    <property type="molecule type" value="Genomic_DNA"/>
</dbReference>
<sequence length="64" mass="6693">MKKNIGNIDRIIRIVLGVAIAAFGVIYESWLGLIAIIPIGTALIATCPLYLPLGLNTGAKDGDA</sequence>
<name>A0A1F6G871_9PROT</name>